<feature type="region of interest" description="Disordered" evidence="7">
    <location>
        <begin position="546"/>
        <end position="654"/>
    </location>
</feature>
<keyword evidence="6" id="KW-0175">Coiled coil</keyword>
<protein>
    <submittedName>
        <fullName evidence="9">Dna methyltransferase 1-associated protein 1</fullName>
    </submittedName>
</protein>
<feature type="coiled-coil region" evidence="6">
    <location>
        <begin position="288"/>
        <end position="315"/>
    </location>
</feature>
<dbReference type="Gene3D" id="1.10.10.60">
    <property type="entry name" value="Homeodomain-like"/>
    <property type="match status" value="1"/>
</dbReference>
<dbReference type="PANTHER" id="PTHR12855">
    <property type="entry name" value="DNA METHYLTRANSFERASE 1-ASSOCIATED PROTEIN 1 FAMILY MEMBER"/>
    <property type="match status" value="1"/>
</dbReference>
<dbReference type="GO" id="GO:0000812">
    <property type="term" value="C:Swr1 complex"/>
    <property type="evidence" value="ECO:0007669"/>
    <property type="project" value="TreeGrafter"/>
</dbReference>
<keyword evidence="4" id="KW-0804">Transcription</keyword>
<dbReference type="GO" id="GO:0035267">
    <property type="term" value="C:NuA4 histone acetyltransferase complex"/>
    <property type="evidence" value="ECO:0007669"/>
    <property type="project" value="InterPro"/>
</dbReference>
<dbReference type="GO" id="GO:0006338">
    <property type="term" value="P:chromatin remodeling"/>
    <property type="evidence" value="ECO:0007669"/>
    <property type="project" value="InterPro"/>
</dbReference>
<evidence type="ECO:0000256" key="3">
    <source>
        <dbReference type="ARBA" id="ARBA00023015"/>
    </source>
</evidence>
<evidence type="ECO:0000256" key="7">
    <source>
        <dbReference type="SAM" id="MobiDB-lite"/>
    </source>
</evidence>
<dbReference type="GO" id="GO:0008168">
    <property type="term" value="F:methyltransferase activity"/>
    <property type="evidence" value="ECO:0007669"/>
    <property type="project" value="UniProtKB-KW"/>
</dbReference>
<dbReference type="OrthoDB" id="19740at2759"/>
<dbReference type="GO" id="GO:0032259">
    <property type="term" value="P:methylation"/>
    <property type="evidence" value="ECO:0007669"/>
    <property type="project" value="UniProtKB-KW"/>
</dbReference>
<feature type="compositionally biased region" description="Basic and acidic residues" evidence="7">
    <location>
        <begin position="572"/>
        <end position="583"/>
    </location>
</feature>
<dbReference type="Pfam" id="PF16282">
    <property type="entry name" value="SANT_DAMP1_like"/>
    <property type="match status" value="1"/>
</dbReference>
<feature type="compositionally biased region" description="Low complexity" evidence="7">
    <location>
        <begin position="625"/>
        <end position="636"/>
    </location>
</feature>
<feature type="compositionally biased region" description="Basic residues" evidence="7">
    <location>
        <begin position="24"/>
        <end position="35"/>
    </location>
</feature>
<keyword evidence="5" id="KW-0539">Nucleus</keyword>
<keyword evidence="10" id="KW-1185">Reference proteome</keyword>
<feature type="compositionally biased region" description="Polar residues" evidence="7">
    <location>
        <begin position="637"/>
        <end position="654"/>
    </location>
</feature>
<evidence type="ECO:0000259" key="8">
    <source>
        <dbReference type="Pfam" id="PF16282"/>
    </source>
</evidence>
<dbReference type="AlphaFoldDB" id="A0A077ZZ07"/>
<dbReference type="PANTHER" id="PTHR12855:SF10">
    <property type="entry name" value="DNA METHYLTRANSFERASE 1-ASSOCIATED PROTEIN 1"/>
    <property type="match status" value="1"/>
</dbReference>
<evidence type="ECO:0000256" key="6">
    <source>
        <dbReference type="SAM" id="Coils"/>
    </source>
</evidence>
<reference evidence="9 10" key="1">
    <citation type="submission" date="2014-06" db="EMBL/GenBank/DDBJ databases">
        <authorList>
            <person name="Swart Estienne"/>
        </authorList>
    </citation>
    <scope>NUCLEOTIDE SEQUENCE [LARGE SCALE GENOMIC DNA]</scope>
    <source>
        <strain evidence="9 10">130c</strain>
    </source>
</reference>
<sequence length="654" mass="75078">MAQPSDVKQILDISGGQDGSGRKLDKKQKDKKKRPEKVNREVFALIGDVPQLVPAIAETTKALVIKEKNLKRKVDPWVWHRFQNPARYDGLTLGHWMKEEEKDEVYPFARFNRKVEVVSYTDDEYKAAIEDAGLNNTAVGNTDWSKLETDHLFRLCDKYSQRFIIIADRFEGDIDDNEEQELRAHFLGQSKKRNFKQKEKQEKKQNKNQIQAGLEVSNSNESLQVKFHERTVDEIKERYYSVAKAILEHRGDNENPLVKKPFNYEQEVKRKCNLEKLFLRTKEQHEKEKLMVAELKKLEQKIKKEEKEEKNLRKLIYNDASLNLPPINPTTVVVENGVANGAPGESIYTDEMQSAKGGRRDRGSGVYLRSQVLQAQLPTKKEHLQKKFEIVMKELKIDPTELKPTQRVVDKYQELMNEILKLFALQNYIKKKQEDLNIIQEVTNEKKAFLQLPQLQLQALKQQEALARQISLEGKFLLLAKFKVSRSKISQFTTKEQQIHQWEYKIQSTLVFSQSIGSRCKVQNINQIPGQQIPPQAQIIQPPKERRIPQGAQQIVQEEDKKSPSKGGSQLDESHDSSMRDENPSSSKKGQKKIGGGIKKPIKKTGQIISGGGQASQVAITQPSTTQDYQTNDTNNSSATRQSARQSGGQKKRR</sequence>
<evidence type="ECO:0000313" key="9">
    <source>
        <dbReference type="EMBL" id="CDW74817.1"/>
    </source>
</evidence>
<dbReference type="GO" id="GO:0006281">
    <property type="term" value="P:DNA repair"/>
    <property type="evidence" value="ECO:0007669"/>
    <property type="project" value="InterPro"/>
</dbReference>
<keyword evidence="3" id="KW-0805">Transcription regulation</keyword>
<comment type="subcellular location">
    <subcellularLocation>
        <location evidence="1">Nucleus</location>
    </subcellularLocation>
</comment>
<evidence type="ECO:0000256" key="4">
    <source>
        <dbReference type="ARBA" id="ARBA00023163"/>
    </source>
</evidence>
<dbReference type="InParanoid" id="A0A077ZZ07"/>
<dbReference type="Proteomes" id="UP000039865">
    <property type="component" value="Unassembled WGS sequence"/>
</dbReference>
<keyword evidence="9" id="KW-0808">Transferase</keyword>
<name>A0A077ZZ07_STYLE</name>
<accession>A0A077ZZ07</accession>
<dbReference type="GO" id="GO:0003714">
    <property type="term" value="F:transcription corepressor activity"/>
    <property type="evidence" value="ECO:0007669"/>
    <property type="project" value="TreeGrafter"/>
</dbReference>
<keyword evidence="2" id="KW-0156">Chromatin regulator</keyword>
<evidence type="ECO:0000256" key="2">
    <source>
        <dbReference type="ARBA" id="ARBA00022853"/>
    </source>
</evidence>
<gene>
    <name evidence="9" type="primary">Contig14766.g15730</name>
    <name evidence="9" type="ORF">STYLEM_3800</name>
</gene>
<evidence type="ECO:0000256" key="1">
    <source>
        <dbReference type="ARBA" id="ARBA00004123"/>
    </source>
</evidence>
<feature type="region of interest" description="Disordered" evidence="7">
    <location>
        <begin position="1"/>
        <end position="36"/>
    </location>
</feature>
<proteinExistence type="predicted"/>
<organism evidence="9 10">
    <name type="scientific">Stylonychia lemnae</name>
    <name type="common">Ciliate</name>
    <dbReference type="NCBI Taxonomy" id="5949"/>
    <lineage>
        <taxon>Eukaryota</taxon>
        <taxon>Sar</taxon>
        <taxon>Alveolata</taxon>
        <taxon>Ciliophora</taxon>
        <taxon>Intramacronucleata</taxon>
        <taxon>Spirotrichea</taxon>
        <taxon>Stichotrichia</taxon>
        <taxon>Sporadotrichida</taxon>
        <taxon>Oxytrichidae</taxon>
        <taxon>Stylonychinae</taxon>
        <taxon>Stylonychia</taxon>
    </lineage>
</organism>
<feature type="domain" description="DAMP1 SANT/Myb-like" evidence="8">
    <location>
        <begin position="106"/>
        <end position="174"/>
    </location>
</feature>
<evidence type="ECO:0000313" key="10">
    <source>
        <dbReference type="Proteomes" id="UP000039865"/>
    </source>
</evidence>
<dbReference type="InterPro" id="IPR027109">
    <property type="entry name" value="Swc4/Dmap1"/>
</dbReference>
<dbReference type="InterPro" id="IPR032563">
    <property type="entry name" value="DAMP1_SANT-like"/>
</dbReference>
<dbReference type="EMBL" id="CCKQ01003686">
    <property type="protein sequence ID" value="CDW74817.1"/>
    <property type="molecule type" value="Genomic_DNA"/>
</dbReference>
<keyword evidence="9" id="KW-0489">Methyltransferase</keyword>
<evidence type="ECO:0000256" key="5">
    <source>
        <dbReference type="ARBA" id="ARBA00023242"/>
    </source>
</evidence>
<dbReference type="GO" id="GO:0000122">
    <property type="term" value="P:negative regulation of transcription by RNA polymerase II"/>
    <property type="evidence" value="ECO:0007669"/>
    <property type="project" value="TreeGrafter"/>
</dbReference>